<comment type="caution">
    <text evidence="9">The sequence shown here is derived from an EMBL/GenBank/DDBJ whole genome shotgun (WGS) entry which is preliminary data.</text>
</comment>
<dbReference type="STRING" id="202951.GCA_001485025_01728"/>
<keyword evidence="4 7" id="KW-0812">Transmembrane</keyword>
<evidence type="ECO:0000256" key="3">
    <source>
        <dbReference type="ARBA" id="ARBA00022475"/>
    </source>
</evidence>
<feature type="transmembrane region" description="Helical" evidence="7">
    <location>
        <begin position="336"/>
        <end position="357"/>
    </location>
</feature>
<protein>
    <submittedName>
        <fullName evidence="9">MFS transporter</fullName>
    </submittedName>
</protein>
<dbReference type="SUPFAM" id="SSF103473">
    <property type="entry name" value="MFS general substrate transporter"/>
    <property type="match status" value="1"/>
</dbReference>
<evidence type="ECO:0000256" key="7">
    <source>
        <dbReference type="SAM" id="Phobius"/>
    </source>
</evidence>
<gene>
    <name evidence="9" type="ORF">EXE25_16695</name>
</gene>
<feature type="transmembrane region" description="Helical" evidence="7">
    <location>
        <begin position="275"/>
        <end position="295"/>
    </location>
</feature>
<evidence type="ECO:0000256" key="4">
    <source>
        <dbReference type="ARBA" id="ARBA00022692"/>
    </source>
</evidence>
<evidence type="ECO:0000313" key="10">
    <source>
        <dbReference type="Proteomes" id="UP000293483"/>
    </source>
</evidence>
<evidence type="ECO:0000313" key="9">
    <source>
        <dbReference type="EMBL" id="RZG64457.1"/>
    </source>
</evidence>
<accession>A0A4Q7AQT6</accession>
<feature type="transmembrane region" description="Helical" evidence="7">
    <location>
        <begin position="167"/>
        <end position="186"/>
    </location>
</feature>
<sequence>MQPSATYFEYIILCLCLCLGVLSTALASPLYSIYMENWHISTTEIGYAFIAYMVGVVFSLLFLNGLSAKYGYKKTVMAGLVISILSLAYSALANSIVHLCAARFFIGISSGLLSTATIIGLAQKYPFKRKENAGKISSIITVFGFGLGPLVGGILADHSQSPLSTPYWIITAISTVALCACPLIKYRHMPLTASKQASIWNIPASPLHKKIFFPCAMTAVCCFGMFSLYAALAGTFIKALPVAQSATITGFSISIILFISTFTQLICKSLKEATSMIIGLCLTLFGCMSLMLAQYTHLNVWLISSILAVGIGHGLCLSPAYYLVGLMTQKEPPAIFSTFLLLGYQGTIWPVLLSSVLIDHFGIMLSLAVFSLLIFVAAIWILSHLQSIKHSPLSAAKI</sequence>
<evidence type="ECO:0000256" key="5">
    <source>
        <dbReference type="ARBA" id="ARBA00022989"/>
    </source>
</evidence>
<dbReference type="InterPro" id="IPR020846">
    <property type="entry name" value="MFS_dom"/>
</dbReference>
<feature type="domain" description="Major facilitator superfamily (MFS) profile" evidence="8">
    <location>
        <begin position="9"/>
        <end position="398"/>
    </location>
</feature>
<evidence type="ECO:0000256" key="1">
    <source>
        <dbReference type="ARBA" id="ARBA00004651"/>
    </source>
</evidence>
<dbReference type="Pfam" id="PF07690">
    <property type="entry name" value="MFS_1"/>
    <property type="match status" value="1"/>
</dbReference>
<evidence type="ECO:0000259" key="8">
    <source>
        <dbReference type="PROSITE" id="PS50850"/>
    </source>
</evidence>
<dbReference type="InterPro" id="IPR011701">
    <property type="entry name" value="MFS"/>
</dbReference>
<keyword evidence="3" id="KW-1003">Cell membrane</keyword>
<dbReference type="PANTHER" id="PTHR23517:SF13">
    <property type="entry name" value="MAJOR FACILITATOR SUPERFAMILY MFS_1"/>
    <property type="match status" value="1"/>
</dbReference>
<dbReference type="InterPro" id="IPR050171">
    <property type="entry name" value="MFS_Transporters"/>
</dbReference>
<dbReference type="AlphaFoldDB" id="A0A4Q7AQT6"/>
<dbReference type="Gene3D" id="1.20.1250.20">
    <property type="entry name" value="MFS general substrate transporter like domains"/>
    <property type="match status" value="1"/>
</dbReference>
<feature type="transmembrane region" description="Helical" evidence="7">
    <location>
        <begin position="363"/>
        <end position="382"/>
    </location>
</feature>
<keyword evidence="5 7" id="KW-1133">Transmembrane helix</keyword>
<dbReference type="PANTHER" id="PTHR23517">
    <property type="entry name" value="RESISTANCE PROTEIN MDTM, PUTATIVE-RELATED-RELATED"/>
    <property type="match status" value="1"/>
</dbReference>
<dbReference type="Proteomes" id="UP000293483">
    <property type="component" value="Unassembled WGS sequence"/>
</dbReference>
<name>A0A4Q7AQT6_9GAMM</name>
<dbReference type="PROSITE" id="PS50850">
    <property type="entry name" value="MFS"/>
    <property type="match status" value="1"/>
</dbReference>
<dbReference type="InterPro" id="IPR036259">
    <property type="entry name" value="MFS_trans_sf"/>
</dbReference>
<dbReference type="GO" id="GO:0005886">
    <property type="term" value="C:plasma membrane"/>
    <property type="evidence" value="ECO:0007669"/>
    <property type="project" value="UniProtKB-SubCell"/>
</dbReference>
<dbReference type="RefSeq" id="WP_130148222.1">
    <property type="nucleotide sequence ID" value="NZ_SGSU01000023.1"/>
</dbReference>
<feature type="transmembrane region" description="Helical" evidence="7">
    <location>
        <begin position="104"/>
        <end position="122"/>
    </location>
</feature>
<evidence type="ECO:0000256" key="2">
    <source>
        <dbReference type="ARBA" id="ARBA00022448"/>
    </source>
</evidence>
<feature type="transmembrane region" description="Helical" evidence="7">
    <location>
        <begin position="134"/>
        <end position="155"/>
    </location>
</feature>
<organism evidence="9 10">
    <name type="scientific">Acinetobacter bouvetii</name>
    <dbReference type="NCBI Taxonomy" id="202951"/>
    <lineage>
        <taxon>Bacteria</taxon>
        <taxon>Pseudomonadati</taxon>
        <taxon>Pseudomonadota</taxon>
        <taxon>Gammaproteobacteria</taxon>
        <taxon>Moraxellales</taxon>
        <taxon>Moraxellaceae</taxon>
        <taxon>Acinetobacter</taxon>
    </lineage>
</organism>
<keyword evidence="6 7" id="KW-0472">Membrane</keyword>
<feature type="transmembrane region" description="Helical" evidence="7">
    <location>
        <begin position="75"/>
        <end position="92"/>
    </location>
</feature>
<feature type="transmembrane region" description="Helical" evidence="7">
    <location>
        <begin position="211"/>
        <end position="237"/>
    </location>
</feature>
<feature type="transmembrane region" description="Helical" evidence="7">
    <location>
        <begin position="301"/>
        <end position="324"/>
    </location>
</feature>
<feature type="transmembrane region" description="Helical" evidence="7">
    <location>
        <begin position="243"/>
        <end position="263"/>
    </location>
</feature>
<comment type="subcellular location">
    <subcellularLocation>
        <location evidence="1">Cell membrane</location>
        <topology evidence="1">Multi-pass membrane protein</topology>
    </subcellularLocation>
</comment>
<evidence type="ECO:0000256" key="6">
    <source>
        <dbReference type="ARBA" id="ARBA00023136"/>
    </source>
</evidence>
<keyword evidence="2" id="KW-0813">Transport</keyword>
<feature type="transmembrane region" description="Helical" evidence="7">
    <location>
        <begin position="45"/>
        <end position="63"/>
    </location>
</feature>
<dbReference type="GO" id="GO:0022857">
    <property type="term" value="F:transmembrane transporter activity"/>
    <property type="evidence" value="ECO:0007669"/>
    <property type="project" value="InterPro"/>
</dbReference>
<reference evidence="9 10" key="1">
    <citation type="submission" date="2019-02" db="EMBL/GenBank/DDBJ databases">
        <title>The Batch Genome Submission of Acinetobacter spp. strains.</title>
        <authorList>
            <person name="Qin J."/>
            <person name="Hu Y."/>
            <person name="Ye H."/>
            <person name="Wei L."/>
            <person name="Feng Y."/>
            <person name="Zong Z."/>
        </authorList>
    </citation>
    <scope>NUCLEOTIDE SEQUENCE [LARGE SCALE GENOMIC DNA]</scope>
    <source>
        <strain evidence="9 10">WCHABo060081</strain>
    </source>
</reference>
<proteinExistence type="predicted"/>
<dbReference type="EMBL" id="SGSU01000023">
    <property type="protein sequence ID" value="RZG64457.1"/>
    <property type="molecule type" value="Genomic_DNA"/>
</dbReference>